<evidence type="ECO:0000256" key="1">
    <source>
        <dbReference type="SAM" id="MobiDB-lite"/>
    </source>
</evidence>
<name>A0A1Y2MFE3_EPING</name>
<dbReference type="OMA" id="HTEYLKV"/>
<evidence type="ECO:0000256" key="2">
    <source>
        <dbReference type="SAM" id="Phobius"/>
    </source>
</evidence>
<accession>A0A1Y2MFE3</accession>
<evidence type="ECO:0000313" key="3">
    <source>
        <dbReference type="EMBL" id="OSS54844.1"/>
    </source>
</evidence>
<keyword evidence="4" id="KW-1185">Reference proteome</keyword>
<organism evidence="3 4">
    <name type="scientific">Epicoccum nigrum</name>
    <name type="common">Soil fungus</name>
    <name type="synonym">Epicoccum purpurascens</name>
    <dbReference type="NCBI Taxonomy" id="105696"/>
    <lineage>
        <taxon>Eukaryota</taxon>
        <taxon>Fungi</taxon>
        <taxon>Dikarya</taxon>
        <taxon>Ascomycota</taxon>
        <taxon>Pezizomycotina</taxon>
        <taxon>Dothideomycetes</taxon>
        <taxon>Pleosporomycetidae</taxon>
        <taxon>Pleosporales</taxon>
        <taxon>Pleosporineae</taxon>
        <taxon>Didymellaceae</taxon>
        <taxon>Epicoccum</taxon>
    </lineage>
</organism>
<dbReference type="EMBL" id="KZ107838">
    <property type="protein sequence ID" value="OSS54844.1"/>
    <property type="molecule type" value="Genomic_DNA"/>
</dbReference>
<feature type="transmembrane region" description="Helical" evidence="2">
    <location>
        <begin position="245"/>
        <end position="264"/>
    </location>
</feature>
<reference evidence="3 4" key="1">
    <citation type="journal article" date="2017" name="Genome Announc.">
        <title>Genome sequence of the saprophytic ascomycete Epicoccum nigrum ICMP 19927 strain isolated from New Zealand.</title>
        <authorList>
            <person name="Fokin M."/>
            <person name="Fleetwood D."/>
            <person name="Weir B.S."/>
            <person name="Villas-Boas S.G."/>
        </authorList>
    </citation>
    <scope>NUCLEOTIDE SEQUENCE [LARGE SCALE GENOMIC DNA]</scope>
    <source>
        <strain evidence="3 4">ICMP 19927</strain>
    </source>
</reference>
<dbReference type="Proteomes" id="UP000193240">
    <property type="component" value="Unassembled WGS sequence"/>
</dbReference>
<feature type="region of interest" description="Disordered" evidence="1">
    <location>
        <begin position="1"/>
        <end position="22"/>
    </location>
</feature>
<keyword evidence="2" id="KW-0472">Membrane</keyword>
<keyword evidence="2" id="KW-0812">Transmembrane</keyword>
<feature type="transmembrane region" description="Helical" evidence="2">
    <location>
        <begin position="197"/>
        <end position="214"/>
    </location>
</feature>
<protein>
    <submittedName>
        <fullName evidence="3">Uncharacterized protein</fullName>
    </submittedName>
</protein>
<proteinExistence type="predicted"/>
<gene>
    <name evidence="3" type="ORF">B5807_00137</name>
</gene>
<evidence type="ECO:0000313" key="4">
    <source>
        <dbReference type="Proteomes" id="UP000193240"/>
    </source>
</evidence>
<sequence>MARPRRIEPEPQALHPLPEGTHPLLRQGSEAVAYHIPVAPLADDASPLKTTISLPRRSAWTSGLHFHASHTEYLRLVKGAIFVQIGGQTKLISALKGGEVDSSSGELLSEGLVVEVPRFARHNWGRLEHYNKLYRSRNQGISKQWSLPEDWDEEAVVEEWTDPIDVGKPLFFWNLNGIITTPSDSVLPRRQRMARSFLGGLWIDLQLFVVFWELDNWPVFVDLRKQLSLRSSQGQLNAMTDAAEVVASFIALLFARIIGILLGLKAVSQQRTPDALWEAYKKSPRDL</sequence>
<dbReference type="InParanoid" id="A0A1Y2MFE3"/>
<keyword evidence="2" id="KW-1133">Transmembrane helix</keyword>
<dbReference type="AlphaFoldDB" id="A0A1Y2MFE3"/>